<evidence type="ECO:0000313" key="1">
    <source>
        <dbReference type="EMBL" id="KAK4026721.1"/>
    </source>
</evidence>
<sequence length="95" mass="10702">MRVCTSISASRVSDDSGKTCYGVWATEQKATSATPLTWLTSGCKNKLYCTVDCHLIRSTGIIVRYVSFLPPTQYDDWGESRSCYLDWNLFIFDIG</sequence>
<keyword evidence="2" id="KW-1185">Reference proteome</keyword>
<name>A0ABR0ANM5_9CRUS</name>
<gene>
    <name evidence="1" type="ORF">OUZ56_015748</name>
</gene>
<reference evidence="1 2" key="1">
    <citation type="journal article" date="2023" name="Nucleic Acids Res.">
        <title>The hologenome of Daphnia magna reveals possible DNA methylation and microbiome-mediated evolution of the host genome.</title>
        <authorList>
            <person name="Chaturvedi A."/>
            <person name="Li X."/>
            <person name="Dhandapani V."/>
            <person name="Marshall H."/>
            <person name="Kissane S."/>
            <person name="Cuenca-Cambronero M."/>
            <person name="Asole G."/>
            <person name="Calvet F."/>
            <person name="Ruiz-Romero M."/>
            <person name="Marangio P."/>
            <person name="Guigo R."/>
            <person name="Rago D."/>
            <person name="Mirbahai L."/>
            <person name="Eastwood N."/>
            <person name="Colbourne J.K."/>
            <person name="Zhou J."/>
            <person name="Mallon E."/>
            <person name="Orsini L."/>
        </authorList>
    </citation>
    <scope>NUCLEOTIDE SEQUENCE [LARGE SCALE GENOMIC DNA]</scope>
    <source>
        <strain evidence="1">LRV0_1</strain>
    </source>
</reference>
<comment type="caution">
    <text evidence="1">The sequence shown here is derived from an EMBL/GenBank/DDBJ whole genome shotgun (WGS) entry which is preliminary data.</text>
</comment>
<dbReference type="Proteomes" id="UP001234178">
    <property type="component" value="Unassembled WGS sequence"/>
</dbReference>
<accession>A0ABR0ANM5</accession>
<proteinExistence type="predicted"/>
<dbReference type="EMBL" id="JAOYFB010000038">
    <property type="protein sequence ID" value="KAK4026721.1"/>
    <property type="molecule type" value="Genomic_DNA"/>
</dbReference>
<evidence type="ECO:0000313" key="2">
    <source>
        <dbReference type="Proteomes" id="UP001234178"/>
    </source>
</evidence>
<protein>
    <submittedName>
        <fullName evidence="1">Uncharacterized protein</fullName>
    </submittedName>
</protein>
<organism evidence="1 2">
    <name type="scientific">Daphnia magna</name>
    <dbReference type="NCBI Taxonomy" id="35525"/>
    <lineage>
        <taxon>Eukaryota</taxon>
        <taxon>Metazoa</taxon>
        <taxon>Ecdysozoa</taxon>
        <taxon>Arthropoda</taxon>
        <taxon>Crustacea</taxon>
        <taxon>Branchiopoda</taxon>
        <taxon>Diplostraca</taxon>
        <taxon>Cladocera</taxon>
        <taxon>Anomopoda</taxon>
        <taxon>Daphniidae</taxon>
        <taxon>Daphnia</taxon>
    </lineage>
</organism>